<dbReference type="AlphaFoldDB" id="A0A7S3QUB7"/>
<evidence type="ECO:0000259" key="4">
    <source>
        <dbReference type="Pfam" id="PF00347"/>
    </source>
</evidence>
<dbReference type="PIRSF" id="PIRSF002162">
    <property type="entry name" value="Ribosomal_L6"/>
    <property type="match status" value="1"/>
</dbReference>
<organism evidence="5">
    <name type="scientific">Dunaliella tertiolecta</name>
    <name type="common">Green alga</name>
    <dbReference type="NCBI Taxonomy" id="3047"/>
    <lineage>
        <taxon>Eukaryota</taxon>
        <taxon>Viridiplantae</taxon>
        <taxon>Chlorophyta</taxon>
        <taxon>core chlorophytes</taxon>
        <taxon>Chlorophyceae</taxon>
        <taxon>CS clade</taxon>
        <taxon>Chlamydomonadales</taxon>
        <taxon>Dunaliellaceae</taxon>
        <taxon>Dunaliella</taxon>
    </lineage>
</organism>
<dbReference type="InterPro" id="IPR000702">
    <property type="entry name" value="Ribosomal_uL6-like"/>
</dbReference>
<dbReference type="PANTHER" id="PTHR11655">
    <property type="entry name" value="60S/50S RIBOSOMAL PROTEIN L6/L9"/>
    <property type="match status" value="1"/>
</dbReference>
<dbReference type="GO" id="GO:0002181">
    <property type="term" value="P:cytoplasmic translation"/>
    <property type="evidence" value="ECO:0007669"/>
    <property type="project" value="TreeGrafter"/>
</dbReference>
<dbReference type="InterPro" id="IPR020040">
    <property type="entry name" value="Ribosomal_uL6_a/b-dom"/>
</dbReference>
<dbReference type="GO" id="GO:0003735">
    <property type="term" value="F:structural constituent of ribosome"/>
    <property type="evidence" value="ECO:0007669"/>
    <property type="project" value="InterPro"/>
</dbReference>
<protein>
    <recommendedName>
        <fullName evidence="4">Large ribosomal subunit protein uL6 alpha-beta domain-containing protein</fullName>
    </recommendedName>
</protein>
<feature type="domain" description="Large ribosomal subunit protein uL6 alpha-beta" evidence="4">
    <location>
        <begin position="12"/>
        <end position="88"/>
    </location>
</feature>
<dbReference type="InterPro" id="IPR036789">
    <property type="entry name" value="Ribosomal_uL6-like_a/b-dom_sf"/>
</dbReference>
<evidence type="ECO:0000313" key="5">
    <source>
        <dbReference type="EMBL" id="CAE0493434.1"/>
    </source>
</evidence>
<feature type="domain" description="Large ribosomal subunit protein uL6 alpha-beta" evidence="4">
    <location>
        <begin position="100"/>
        <end position="178"/>
    </location>
</feature>
<dbReference type="FunFam" id="3.90.930.12:FF:000003">
    <property type="entry name" value="60S ribosomal protein L9"/>
    <property type="match status" value="1"/>
</dbReference>
<sequence length="191" mass="21424">MKLLEVSRTLPIPEGVTVEVKGRHVRVKGPRGTLQREFTHMTLDMYLIEEKGQKKLKVDLHSGRRKQLASLRTVVSHVQNLIVGVTKGFQYKMRLVYAHFPININIEGGTTLEIRNFLGDKRVRVVKMLPGVNVARSEGVKDELTITGNSVENVSRSCALISQQCNVRVLDIRKFLDGIYVSEKGLATASD</sequence>
<evidence type="ECO:0000256" key="3">
    <source>
        <dbReference type="ARBA" id="ARBA00023274"/>
    </source>
</evidence>
<dbReference type="FunFam" id="3.90.930.12:FF:000004">
    <property type="entry name" value="60S ribosomal protein L9"/>
    <property type="match status" value="1"/>
</dbReference>
<evidence type="ECO:0000256" key="2">
    <source>
        <dbReference type="ARBA" id="ARBA00022980"/>
    </source>
</evidence>
<dbReference type="PANTHER" id="PTHR11655:SF16">
    <property type="entry name" value="60S RIBOSOMAL PROTEIN L9"/>
    <property type="match status" value="1"/>
</dbReference>
<dbReference type="GO" id="GO:0022625">
    <property type="term" value="C:cytosolic large ribosomal subunit"/>
    <property type="evidence" value="ECO:0007669"/>
    <property type="project" value="TreeGrafter"/>
</dbReference>
<gene>
    <name evidence="5" type="ORF">DTER00134_LOCUS8507</name>
</gene>
<keyword evidence="2" id="KW-0689">Ribosomal protein</keyword>
<keyword evidence="3" id="KW-0687">Ribonucleoprotein</keyword>
<reference evidence="5" key="1">
    <citation type="submission" date="2021-01" db="EMBL/GenBank/DDBJ databases">
        <authorList>
            <person name="Corre E."/>
            <person name="Pelletier E."/>
            <person name="Niang G."/>
            <person name="Scheremetjew M."/>
            <person name="Finn R."/>
            <person name="Kale V."/>
            <person name="Holt S."/>
            <person name="Cochrane G."/>
            <person name="Meng A."/>
            <person name="Brown T."/>
            <person name="Cohen L."/>
        </authorList>
    </citation>
    <scope>NUCLEOTIDE SEQUENCE</scope>
    <source>
        <strain evidence="5">CCMP1320</strain>
    </source>
</reference>
<dbReference type="Gene3D" id="3.90.930.12">
    <property type="entry name" value="Ribosomal protein L6, alpha-beta domain"/>
    <property type="match status" value="2"/>
</dbReference>
<proteinExistence type="inferred from homology"/>
<accession>A0A7S3QUB7</accession>
<dbReference type="SUPFAM" id="SSF56053">
    <property type="entry name" value="Ribosomal protein L6"/>
    <property type="match status" value="2"/>
</dbReference>
<evidence type="ECO:0000256" key="1">
    <source>
        <dbReference type="ARBA" id="ARBA00009356"/>
    </source>
</evidence>
<name>A0A7S3QUB7_DUNTE</name>
<dbReference type="GO" id="GO:0019843">
    <property type="term" value="F:rRNA binding"/>
    <property type="evidence" value="ECO:0007669"/>
    <property type="project" value="InterPro"/>
</dbReference>
<comment type="similarity">
    <text evidence="1">Belongs to the universal ribosomal protein uL6 family.</text>
</comment>
<dbReference type="EMBL" id="HBIP01014634">
    <property type="protein sequence ID" value="CAE0493434.1"/>
    <property type="molecule type" value="Transcribed_RNA"/>
</dbReference>
<dbReference type="Pfam" id="PF00347">
    <property type="entry name" value="Ribosomal_L6"/>
    <property type="match status" value="2"/>
</dbReference>